<dbReference type="GO" id="GO:0007189">
    <property type="term" value="P:adenylate cyclase-activating G protein-coupled receptor signaling pathway"/>
    <property type="evidence" value="ECO:0007669"/>
    <property type="project" value="TreeGrafter"/>
</dbReference>
<organism evidence="9 10">
    <name type="scientific">Potamilus streckersoni</name>
    <dbReference type="NCBI Taxonomy" id="2493646"/>
    <lineage>
        <taxon>Eukaryota</taxon>
        <taxon>Metazoa</taxon>
        <taxon>Spiralia</taxon>
        <taxon>Lophotrochozoa</taxon>
        <taxon>Mollusca</taxon>
        <taxon>Bivalvia</taxon>
        <taxon>Autobranchia</taxon>
        <taxon>Heteroconchia</taxon>
        <taxon>Palaeoheterodonta</taxon>
        <taxon>Unionida</taxon>
        <taxon>Unionoidea</taxon>
        <taxon>Unionidae</taxon>
        <taxon>Ambleminae</taxon>
        <taxon>Lampsilini</taxon>
        <taxon>Potamilus</taxon>
    </lineage>
</organism>
<dbReference type="GO" id="GO:0009755">
    <property type="term" value="P:hormone-mediated signaling pathway"/>
    <property type="evidence" value="ECO:0007669"/>
    <property type="project" value="TreeGrafter"/>
</dbReference>
<dbReference type="Gene3D" id="1.20.1070.10">
    <property type="entry name" value="Rhodopsin 7-helix transmembrane proteins"/>
    <property type="match status" value="1"/>
</dbReference>
<keyword evidence="10" id="KW-1185">Reference proteome</keyword>
<feature type="transmembrane region" description="Helical" evidence="7">
    <location>
        <begin position="93"/>
        <end position="116"/>
    </location>
</feature>
<dbReference type="PANTHER" id="PTHR24372:SF77">
    <property type="entry name" value="G-PROTEIN COUPLED RECEPTORS FAMILY 1 PROFILE DOMAIN-CONTAINING PROTEIN"/>
    <property type="match status" value="1"/>
</dbReference>
<reference evidence="9" key="2">
    <citation type="journal article" date="2021" name="Genome Biol. Evol.">
        <title>Developing a high-quality reference genome for a parasitic bivalve with doubly uniparental inheritance (Bivalvia: Unionida).</title>
        <authorList>
            <person name="Smith C.H."/>
        </authorList>
    </citation>
    <scope>NUCLEOTIDE SEQUENCE</scope>
    <source>
        <strain evidence="9">CHS0354</strain>
        <tissue evidence="9">Mantle</tissue>
    </source>
</reference>
<dbReference type="PANTHER" id="PTHR24372">
    <property type="entry name" value="GLYCOPROTEIN HORMONE RECEPTOR"/>
    <property type="match status" value="1"/>
</dbReference>
<evidence type="ECO:0000256" key="2">
    <source>
        <dbReference type="ARBA" id="ARBA00022614"/>
    </source>
</evidence>
<dbReference type="InterPro" id="IPR017452">
    <property type="entry name" value="GPCR_Rhodpsn_7TM"/>
</dbReference>
<accession>A0AAE0SSU5</accession>
<dbReference type="InterPro" id="IPR000276">
    <property type="entry name" value="GPCR_Rhodpsn"/>
</dbReference>
<evidence type="ECO:0000256" key="5">
    <source>
        <dbReference type="ARBA" id="ARBA00022989"/>
    </source>
</evidence>
<evidence type="ECO:0000256" key="6">
    <source>
        <dbReference type="ARBA" id="ARBA00023136"/>
    </source>
</evidence>
<dbReference type="PRINTS" id="PR00237">
    <property type="entry name" value="GPCRRHODOPSN"/>
</dbReference>
<reference evidence="9" key="3">
    <citation type="submission" date="2023-05" db="EMBL/GenBank/DDBJ databases">
        <authorList>
            <person name="Smith C.H."/>
        </authorList>
    </citation>
    <scope>NUCLEOTIDE SEQUENCE</scope>
    <source>
        <strain evidence="9">CHS0354</strain>
        <tissue evidence="9">Mantle</tissue>
    </source>
</reference>
<dbReference type="GO" id="GO:0005886">
    <property type="term" value="C:plasma membrane"/>
    <property type="evidence" value="ECO:0007669"/>
    <property type="project" value="TreeGrafter"/>
</dbReference>
<feature type="domain" description="G-protein coupled receptors family 1 profile" evidence="8">
    <location>
        <begin position="1"/>
        <end position="161"/>
    </location>
</feature>
<dbReference type="AlphaFoldDB" id="A0AAE0SSU5"/>
<evidence type="ECO:0000256" key="3">
    <source>
        <dbReference type="ARBA" id="ARBA00022692"/>
    </source>
</evidence>
<sequence>MPLNMGYGIFVTNLSVADILMGIYLLIIAVADTNFRNTFIWKSNWWRNSAYCTFAGVLSTISSEASIFFVMLITLDRILVVKFPFGQVRLTPIVCILVSFLAWLIAIALSILPLALNMYFKGKYYSRTTVCLTLPLTNDKPAGWEYSFAIFVALNLFLFVMIVFGQLLIFKETRASSAIFGKLNRSRNQVLDVARNLLMKFVPEAGEQDIISKEDFIRLNEMIGLDVIITSDARNLTCASTCIENHTLSMSQIQALTAKIGERFDFLHKRMMYYGNLTTQNIWIFIADDVRY</sequence>
<comment type="caution">
    <text evidence="9">The sequence shown here is derived from an EMBL/GenBank/DDBJ whole genome shotgun (WGS) entry which is preliminary data.</text>
</comment>
<evidence type="ECO:0000259" key="8">
    <source>
        <dbReference type="PROSITE" id="PS50262"/>
    </source>
</evidence>
<evidence type="ECO:0000256" key="4">
    <source>
        <dbReference type="ARBA" id="ARBA00022737"/>
    </source>
</evidence>
<evidence type="ECO:0000256" key="1">
    <source>
        <dbReference type="ARBA" id="ARBA00004370"/>
    </source>
</evidence>
<dbReference type="SUPFAM" id="SSF81321">
    <property type="entry name" value="Family A G protein-coupled receptor-like"/>
    <property type="match status" value="1"/>
</dbReference>
<dbReference type="EMBL" id="JAEAOA010000592">
    <property type="protein sequence ID" value="KAK3596993.1"/>
    <property type="molecule type" value="Genomic_DNA"/>
</dbReference>
<evidence type="ECO:0000256" key="7">
    <source>
        <dbReference type="SAM" id="Phobius"/>
    </source>
</evidence>
<dbReference type="GO" id="GO:0008528">
    <property type="term" value="F:G protein-coupled peptide receptor activity"/>
    <property type="evidence" value="ECO:0007669"/>
    <property type="project" value="TreeGrafter"/>
</dbReference>
<feature type="transmembrane region" description="Helical" evidence="7">
    <location>
        <begin position="51"/>
        <end position="73"/>
    </location>
</feature>
<keyword evidence="5 7" id="KW-1133">Transmembrane helix</keyword>
<proteinExistence type="predicted"/>
<keyword evidence="4" id="KW-0677">Repeat</keyword>
<keyword evidence="6 7" id="KW-0472">Membrane</keyword>
<protein>
    <recommendedName>
        <fullName evidence="8">G-protein coupled receptors family 1 profile domain-containing protein</fullName>
    </recommendedName>
</protein>
<reference evidence="9" key="1">
    <citation type="journal article" date="2021" name="Genome Biol. Evol.">
        <title>A High-Quality Reference Genome for a Parasitic Bivalve with Doubly Uniparental Inheritance (Bivalvia: Unionida).</title>
        <authorList>
            <person name="Smith C.H."/>
        </authorList>
    </citation>
    <scope>NUCLEOTIDE SEQUENCE</scope>
    <source>
        <strain evidence="9">CHS0354</strain>
    </source>
</reference>
<feature type="transmembrane region" description="Helical" evidence="7">
    <location>
        <begin position="146"/>
        <end position="170"/>
    </location>
</feature>
<keyword evidence="2" id="KW-0433">Leucine-rich repeat</keyword>
<feature type="transmembrane region" description="Helical" evidence="7">
    <location>
        <begin position="7"/>
        <end position="31"/>
    </location>
</feature>
<evidence type="ECO:0000313" key="10">
    <source>
        <dbReference type="Proteomes" id="UP001195483"/>
    </source>
</evidence>
<dbReference type="Pfam" id="PF00001">
    <property type="entry name" value="7tm_1"/>
    <property type="match status" value="1"/>
</dbReference>
<gene>
    <name evidence="9" type="ORF">CHS0354_009130</name>
</gene>
<name>A0AAE0SSU5_9BIVA</name>
<dbReference type="Proteomes" id="UP001195483">
    <property type="component" value="Unassembled WGS sequence"/>
</dbReference>
<comment type="subcellular location">
    <subcellularLocation>
        <location evidence="1">Membrane</location>
    </subcellularLocation>
</comment>
<keyword evidence="3 7" id="KW-0812">Transmembrane</keyword>
<evidence type="ECO:0000313" key="9">
    <source>
        <dbReference type="EMBL" id="KAK3596993.1"/>
    </source>
</evidence>
<dbReference type="PROSITE" id="PS50262">
    <property type="entry name" value="G_PROTEIN_RECEP_F1_2"/>
    <property type="match status" value="1"/>
</dbReference>